<dbReference type="AlphaFoldDB" id="A0A2C6MCC3"/>
<feature type="transmembrane region" description="Helical" evidence="2">
    <location>
        <begin position="31"/>
        <end position="52"/>
    </location>
</feature>
<gene>
    <name evidence="4" type="ORF">P378_17800</name>
</gene>
<keyword evidence="5" id="KW-1185">Reference proteome</keyword>
<comment type="caution">
    <text evidence="4">The sequence shown here is derived from an EMBL/GenBank/DDBJ whole genome shotgun (WGS) entry which is preliminary data.</text>
</comment>
<dbReference type="Proteomes" id="UP000222564">
    <property type="component" value="Unassembled WGS sequence"/>
</dbReference>
<organism evidence="4 5">
    <name type="scientific">Desulforamulus profundi</name>
    <dbReference type="NCBI Taxonomy" id="1383067"/>
    <lineage>
        <taxon>Bacteria</taxon>
        <taxon>Bacillati</taxon>
        <taxon>Bacillota</taxon>
        <taxon>Clostridia</taxon>
        <taxon>Eubacteriales</taxon>
        <taxon>Peptococcaceae</taxon>
        <taxon>Desulforamulus</taxon>
    </lineage>
</organism>
<dbReference type="Pfam" id="PF00892">
    <property type="entry name" value="EamA"/>
    <property type="match status" value="1"/>
</dbReference>
<evidence type="ECO:0000313" key="4">
    <source>
        <dbReference type="EMBL" id="PHJ37184.1"/>
    </source>
</evidence>
<dbReference type="SUPFAM" id="SSF103481">
    <property type="entry name" value="Multidrug resistance efflux transporter EmrE"/>
    <property type="match status" value="1"/>
</dbReference>
<dbReference type="EMBL" id="AWQQ01000106">
    <property type="protein sequence ID" value="PHJ37184.1"/>
    <property type="molecule type" value="Genomic_DNA"/>
</dbReference>
<keyword evidence="2" id="KW-0812">Transmembrane</keyword>
<proteinExistence type="inferred from homology"/>
<dbReference type="InterPro" id="IPR000620">
    <property type="entry name" value="EamA_dom"/>
</dbReference>
<evidence type="ECO:0000313" key="5">
    <source>
        <dbReference type="Proteomes" id="UP000222564"/>
    </source>
</evidence>
<evidence type="ECO:0000259" key="3">
    <source>
        <dbReference type="Pfam" id="PF00892"/>
    </source>
</evidence>
<dbReference type="GO" id="GO:0016020">
    <property type="term" value="C:membrane"/>
    <property type="evidence" value="ECO:0007669"/>
    <property type="project" value="InterPro"/>
</dbReference>
<keyword evidence="2" id="KW-0472">Membrane</keyword>
<comment type="similarity">
    <text evidence="1">Belongs to the EamA transporter family.</text>
</comment>
<evidence type="ECO:0000256" key="1">
    <source>
        <dbReference type="ARBA" id="ARBA00007362"/>
    </source>
</evidence>
<name>A0A2C6MCC3_9FIRM</name>
<reference evidence="4 5" key="1">
    <citation type="submission" date="2013-09" db="EMBL/GenBank/DDBJ databases">
        <title>Biodegradation of hydrocarbons in the deep terrestrial subsurface : characterization of a microbial consortium composed of two Desulfotomaculum species originating from a deep geological formation.</title>
        <authorList>
            <person name="Aullo T."/>
            <person name="Berlendis S."/>
            <person name="Lascourreges J.-F."/>
            <person name="Dessort D."/>
            <person name="Saint-Laurent S."/>
            <person name="Schraauwers B."/>
            <person name="Mas J."/>
            <person name="Magot M."/>
            <person name="Ranchou-Peyruse A."/>
        </authorList>
    </citation>
    <scope>NUCLEOTIDE SEQUENCE [LARGE SCALE GENOMIC DNA]</scope>
    <source>
        <strain evidence="4 5">Bs107</strain>
    </source>
</reference>
<feature type="domain" description="EamA" evidence="3">
    <location>
        <begin position="4"/>
        <end position="53"/>
    </location>
</feature>
<keyword evidence="2" id="KW-1133">Transmembrane helix</keyword>
<sequence length="54" mass="5800">MPRVLPFGFYFCGLNYLTPVITGLTSTLEPVVAAAVAFLVLGELMYPLQLLAAP</sequence>
<evidence type="ECO:0000256" key="2">
    <source>
        <dbReference type="SAM" id="Phobius"/>
    </source>
</evidence>
<dbReference type="InterPro" id="IPR037185">
    <property type="entry name" value="EmrE-like"/>
</dbReference>
<accession>A0A2C6MCC3</accession>
<protein>
    <recommendedName>
        <fullName evidence="3">EamA domain-containing protein</fullName>
    </recommendedName>
</protein>